<keyword evidence="2" id="KW-0408">Iron</keyword>
<dbReference type="SUPFAM" id="SSF51197">
    <property type="entry name" value="Clavaminate synthase-like"/>
    <property type="match status" value="1"/>
</dbReference>
<evidence type="ECO:0000313" key="5">
    <source>
        <dbReference type="Proteomes" id="UP000799444"/>
    </source>
</evidence>
<dbReference type="EMBL" id="ML996275">
    <property type="protein sequence ID" value="KAF2728548.1"/>
    <property type="molecule type" value="Genomic_DNA"/>
</dbReference>
<feature type="non-terminal residue" evidence="4">
    <location>
        <position position="1"/>
    </location>
</feature>
<keyword evidence="1" id="KW-0479">Metal-binding</keyword>
<dbReference type="GO" id="GO:0046872">
    <property type="term" value="F:metal ion binding"/>
    <property type="evidence" value="ECO:0007669"/>
    <property type="project" value="UniProtKB-KW"/>
</dbReference>
<name>A0A9P4UX70_9PLEO</name>
<dbReference type="Proteomes" id="UP000799444">
    <property type="component" value="Unassembled WGS sequence"/>
</dbReference>
<dbReference type="GO" id="GO:0005634">
    <property type="term" value="C:nucleus"/>
    <property type="evidence" value="ECO:0007669"/>
    <property type="project" value="TreeGrafter"/>
</dbReference>
<dbReference type="PANTHER" id="PTHR10694">
    <property type="entry name" value="LYSINE-SPECIFIC DEMETHYLASE"/>
    <property type="match status" value="1"/>
</dbReference>
<gene>
    <name evidence="4" type="ORF">EJ04DRAFT_389040</name>
</gene>
<dbReference type="Pfam" id="PF02373">
    <property type="entry name" value="JmjC"/>
    <property type="match status" value="1"/>
</dbReference>
<dbReference type="PANTHER" id="PTHR10694:SF33">
    <property type="entry name" value="LYSINE-SPECIFIC DEMETHYLASE 5"/>
    <property type="match status" value="1"/>
</dbReference>
<dbReference type="InterPro" id="IPR003347">
    <property type="entry name" value="JmjC_dom"/>
</dbReference>
<dbReference type="OrthoDB" id="1678912at2759"/>
<evidence type="ECO:0000313" key="4">
    <source>
        <dbReference type="EMBL" id="KAF2728548.1"/>
    </source>
</evidence>
<reference evidence="4" key="1">
    <citation type="journal article" date="2020" name="Stud. Mycol.">
        <title>101 Dothideomycetes genomes: a test case for predicting lifestyles and emergence of pathogens.</title>
        <authorList>
            <person name="Haridas S."/>
            <person name="Albert R."/>
            <person name="Binder M."/>
            <person name="Bloem J."/>
            <person name="Labutti K."/>
            <person name="Salamov A."/>
            <person name="Andreopoulos B."/>
            <person name="Baker S."/>
            <person name="Barry K."/>
            <person name="Bills G."/>
            <person name="Bluhm B."/>
            <person name="Cannon C."/>
            <person name="Castanera R."/>
            <person name="Culley D."/>
            <person name="Daum C."/>
            <person name="Ezra D."/>
            <person name="Gonzalez J."/>
            <person name="Henrissat B."/>
            <person name="Kuo A."/>
            <person name="Liang C."/>
            <person name="Lipzen A."/>
            <person name="Lutzoni F."/>
            <person name="Magnuson J."/>
            <person name="Mondo S."/>
            <person name="Nolan M."/>
            <person name="Ohm R."/>
            <person name="Pangilinan J."/>
            <person name="Park H.-J."/>
            <person name="Ramirez L."/>
            <person name="Alfaro M."/>
            <person name="Sun H."/>
            <person name="Tritt A."/>
            <person name="Yoshinaga Y."/>
            <person name="Zwiers L.-H."/>
            <person name="Turgeon B."/>
            <person name="Goodwin S."/>
            <person name="Spatafora J."/>
            <person name="Crous P."/>
            <person name="Grigoriev I."/>
        </authorList>
    </citation>
    <scope>NUCLEOTIDE SEQUENCE</scope>
    <source>
        <strain evidence="4">CBS 125425</strain>
    </source>
</reference>
<dbReference type="PROSITE" id="PS51184">
    <property type="entry name" value="JMJC"/>
    <property type="match status" value="1"/>
</dbReference>
<feature type="non-terminal residue" evidence="4">
    <location>
        <position position="125"/>
    </location>
</feature>
<sequence>IPGVNTPYWYISRRENTPATLHIEDGDLGSVNLVLAGAPKIWLFIPACEKGRLEDCMGQLYGRRRSNCSQHIRHYNALISPSLLEEWGIAYHLDCCLPGEMIITRRNTYHQVLNMGQNVAESVNI</sequence>
<accession>A0A9P4UX70</accession>
<feature type="domain" description="JmjC" evidence="3">
    <location>
        <begin position="1"/>
        <end position="125"/>
    </location>
</feature>
<dbReference type="GO" id="GO:0000785">
    <property type="term" value="C:chromatin"/>
    <property type="evidence" value="ECO:0007669"/>
    <property type="project" value="TreeGrafter"/>
</dbReference>
<dbReference type="Gene3D" id="2.60.120.650">
    <property type="entry name" value="Cupin"/>
    <property type="match status" value="1"/>
</dbReference>
<evidence type="ECO:0000256" key="1">
    <source>
        <dbReference type="ARBA" id="ARBA00022723"/>
    </source>
</evidence>
<protein>
    <submittedName>
        <fullName evidence="4">Transcription factor jumonji</fullName>
    </submittedName>
</protein>
<organism evidence="4 5">
    <name type="scientific">Polyplosphaeria fusca</name>
    <dbReference type="NCBI Taxonomy" id="682080"/>
    <lineage>
        <taxon>Eukaryota</taxon>
        <taxon>Fungi</taxon>
        <taxon>Dikarya</taxon>
        <taxon>Ascomycota</taxon>
        <taxon>Pezizomycotina</taxon>
        <taxon>Dothideomycetes</taxon>
        <taxon>Pleosporomycetidae</taxon>
        <taxon>Pleosporales</taxon>
        <taxon>Tetraplosphaeriaceae</taxon>
        <taxon>Polyplosphaeria</taxon>
    </lineage>
</organism>
<dbReference type="GO" id="GO:0006355">
    <property type="term" value="P:regulation of DNA-templated transcription"/>
    <property type="evidence" value="ECO:0007669"/>
    <property type="project" value="TreeGrafter"/>
</dbReference>
<dbReference type="AlphaFoldDB" id="A0A9P4UX70"/>
<comment type="caution">
    <text evidence="4">The sequence shown here is derived from an EMBL/GenBank/DDBJ whole genome shotgun (WGS) entry which is preliminary data.</text>
</comment>
<proteinExistence type="predicted"/>
<keyword evidence="5" id="KW-1185">Reference proteome</keyword>
<evidence type="ECO:0000256" key="2">
    <source>
        <dbReference type="ARBA" id="ARBA00023004"/>
    </source>
</evidence>
<dbReference type="GO" id="GO:0034647">
    <property type="term" value="F:histone H3K4me/H3K4me2/H3K4me3 demethylase activity"/>
    <property type="evidence" value="ECO:0007669"/>
    <property type="project" value="TreeGrafter"/>
</dbReference>
<evidence type="ECO:0000259" key="3">
    <source>
        <dbReference type="PROSITE" id="PS51184"/>
    </source>
</evidence>